<reference evidence="1 2" key="2">
    <citation type="submission" date="2018-12" db="EMBL/GenBank/DDBJ databases">
        <title>Simiduia agarivorans gen. nov., sp. nov., a marine, agarolytic bacterium isolated from shallow coastal water from Keelung, Taiwan.</title>
        <authorList>
            <person name="Shieh W.Y."/>
        </authorList>
    </citation>
    <scope>NUCLEOTIDE SEQUENCE [LARGE SCALE GENOMIC DNA]</scope>
    <source>
        <strain evidence="1 2">GTF-13</strain>
    </source>
</reference>
<comment type="caution">
    <text evidence="1">The sequence shown here is derived from an EMBL/GenBank/DDBJ whole genome shotgun (WGS) entry which is preliminary data.</text>
</comment>
<dbReference type="RefSeq" id="WP_125016665.1">
    <property type="nucleotide sequence ID" value="NZ_QWEZ01000002.1"/>
</dbReference>
<dbReference type="PANTHER" id="PTHR34472">
    <property type="entry name" value="SULFUR CARRIER PROTEIN THIS"/>
    <property type="match status" value="1"/>
</dbReference>
<dbReference type="EMBL" id="QWEZ01000002">
    <property type="protein sequence ID" value="RRJ82692.1"/>
    <property type="molecule type" value="Genomic_DNA"/>
</dbReference>
<sequence>MQIQLNGEAYQLEEGSTLATLITGLEMTGRIAVELNLEIVPRSEHAEKVLQPGDRVEIVRAIGGG</sequence>
<organism evidence="1 2">
    <name type="scientific">Aestuariirhabdus litorea</name>
    <dbReference type="NCBI Taxonomy" id="2528527"/>
    <lineage>
        <taxon>Bacteria</taxon>
        <taxon>Pseudomonadati</taxon>
        <taxon>Pseudomonadota</taxon>
        <taxon>Gammaproteobacteria</taxon>
        <taxon>Oceanospirillales</taxon>
        <taxon>Aestuariirhabdaceae</taxon>
        <taxon>Aestuariirhabdus</taxon>
    </lineage>
</organism>
<protein>
    <submittedName>
        <fullName evidence="1">Sulfur carrier protein ThiS</fullName>
    </submittedName>
</protein>
<evidence type="ECO:0000313" key="2">
    <source>
        <dbReference type="Proteomes" id="UP000280792"/>
    </source>
</evidence>
<dbReference type="Pfam" id="PF02597">
    <property type="entry name" value="ThiS"/>
    <property type="match status" value="1"/>
</dbReference>
<dbReference type="CDD" id="cd00565">
    <property type="entry name" value="Ubl_ThiS"/>
    <property type="match status" value="1"/>
</dbReference>
<dbReference type="InterPro" id="IPR010035">
    <property type="entry name" value="Thi_S"/>
</dbReference>
<name>A0A3P3VJ39_9GAMM</name>
<dbReference type="AlphaFoldDB" id="A0A3P3VJ39"/>
<dbReference type="PANTHER" id="PTHR34472:SF1">
    <property type="entry name" value="SULFUR CARRIER PROTEIN THIS"/>
    <property type="match status" value="1"/>
</dbReference>
<dbReference type="InterPro" id="IPR012675">
    <property type="entry name" value="Beta-grasp_dom_sf"/>
</dbReference>
<dbReference type="InterPro" id="IPR016155">
    <property type="entry name" value="Mopterin_synth/thiamin_S_b"/>
</dbReference>
<keyword evidence="2" id="KW-1185">Reference proteome</keyword>
<accession>A0A3P3VJ39</accession>
<dbReference type="NCBIfam" id="TIGR01683">
    <property type="entry name" value="thiS"/>
    <property type="match status" value="1"/>
</dbReference>
<dbReference type="Gene3D" id="3.10.20.30">
    <property type="match status" value="1"/>
</dbReference>
<reference evidence="1 2" key="1">
    <citation type="submission" date="2018-08" db="EMBL/GenBank/DDBJ databases">
        <authorList>
            <person name="Khan S.A."/>
        </authorList>
    </citation>
    <scope>NUCLEOTIDE SEQUENCE [LARGE SCALE GENOMIC DNA]</scope>
    <source>
        <strain evidence="1 2">GTF-13</strain>
    </source>
</reference>
<dbReference type="SUPFAM" id="SSF54285">
    <property type="entry name" value="MoaD/ThiS"/>
    <property type="match status" value="1"/>
</dbReference>
<evidence type="ECO:0000313" key="1">
    <source>
        <dbReference type="EMBL" id="RRJ82692.1"/>
    </source>
</evidence>
<dbReference type="InterPro" id="IPR003749">
    <property type="entry name" value="ThiS/MoaD-like"/>
</dbReference>
<proteinExistence type="predicted"/>
<gene>
    <name evidence="1" type="primary">thiS</name>
    <name evidence="1" type="ORF">D0544_12595</name>
</gene>
<dbReference type="Proteomes" id="UP000280792">
    <property type="component" value="Unassembled WGS sequence"/>
</dbReference>